<evidence type="ECO:0000313" key="4">
    <source>
        <dbReference type="EMBL" id="MBN4077400.1"/>
    </source>
</evidence>
<comment type="caution">
    <text evidence="4">The sequence shown here is derived from an EMBL/GenBank/DDBJ whole genome shotgun (WGS) entry which is preliminary data.</text>
</comment>
<gene>
    <name evidence="4" type="primary">thpR</name>
    <name evidence="4" type="ORF">JYT19_00655</name>
</gene>
<dbReference type="InterPro" id="IPR014051">
    <property type="entry name" value="Phosphoesterase_HXTX"/>
</dbReference>
<feature type="short sequence motif" description="HXTX 2" evidence="2">
    <location>
        <begin position="132"/>
        <end position="135"/>
    </location>
</feature>
<dbReference type="EC" id="3.1.4.58" evidence="2"/>
<comment type="function">
    <text evidence="2">Hydrolyzes RNA 2',3'-cyclic phosphodiester to an RNA 2'-phosphomonoester.</text>
</comment>
<feature type="short sequence motif" description="HXTX 1" evidence="2">
    <location>
        <begin position="48"/>
        <end position="51"/>
    </location>
</feature>
<sequence>MPEEKSHLRLFISLDIPKGAKKEIMRLQQQIKNLTPIKKGFIKEANIHLTLQFLGKIKASQVETIKGLLQDIKLAPFKAHLGTIGTFNPKRNLVKIVWLSLETQEIFTLQQKISQALSPFIIKKEKCEFKSHITLARVKNAIKKEEVDKIFAKISLGDIEFVVNEFCLKQSRPFESGAKYTTLKTFKFKQ</sequence>
<dbReference type="SUPFAM" id="SSF55144">
    <property type="entry name" value="LigT-like"/>
    <property type="match status" value="1"/>
</dbReference>
<organism evidence="4 5">
    <name type="scientific">Sulfobacillus acidophilus</name>
    <dbReference type="NCBI Taxonomy" id="53633"/>
    <lineage>
        <taxon>Bacteria</taxon>
        <taxon>Bacillati</taxon>
        <taxon>Bacillota</taxon>
        <taxon>Clostridia</taxon>
        <taxon>Eubacteriales</taxon>
        <taxon>Clostridiales Family XVII. Incertae Sedis</taxon>
        <taxon>Sulfobacillus</taxon>
    </lineage>
</organism>
<dbReference type="InterPro" id="IPR004175">
    <property type="entry name" value="RNA_CPDase"/>
</dbReference>
<dbReference type="Pfam" id="PF02834">
    <property type="entry name" value="LigT_PEase"/>
    <property type="match status" value="2"/>
</dbReference>
<keyword evidence="1 2" id="KW-0378">Hydrolase</keyword>
<dbReference type="InterPro" id="IPR009097">
    <property type="entry name" value="Cyclic_Pdiesterase"/>
</dbReference>
<dbReference type="NCBIfam" id="TIGR02258">
    <property type="entry name" value="2_5_ligase"/>
    <property type="match status" value="1"/>
</dbReference>
<dbReference type="PANTHER" id="PTHR35561:SF1">
    <property type="entry name" value="RNA 2',3'-CYCLIC PHOSPHODIESTERASE"/>
    <property type="match status" value="1"/>
</dbReference>
<feature type="active site" description="Proton acceptor" evidence="2">
    <location>
        <position position="132"/>
    </location>
</feature>
<dbReference type="Proteomes" id="UP000765003">
    <property type="component" value="Unassembled WGS sequence"/>
</dbReference>
<protein>
    <recommendedName>
        <fullName evidence="2">RNA 2',3'-cyclic phosphodiesterase</fullName>
        <shortName evidence="2">RNA 2',3'-CPDase</shortName>
        <ecNumber evidence="2">3.1.4.58</ecNumber>
    </recommendedName>
</protein>
<dbReference type="EMBL" id="JAFITA010000006">
    <property type="protein sequence ID" value="MBN4077400.1"/>
    <property type="molecule type" value="Genomic_DNA"/>
</dbReference>
<feature type="domain" description="Phosphoesterase HXTX" evidence="3">
    <location>
        <begin position="103"/>
        <end position="178"/>
    </location>
</feature>
<evidence type="ECO:0000259" key="3">
    <source>
        <dbReference type="Pfam" id="PF02834"/>
    </source>
</evidence>
<name>A0ABS3AVL1_9FIRM</name>
<accession>A0ABS3AVL1</accession>
<feature type="domain" description="Phosphoesterase HXTX" evidence="3">
    <location>
        <begin position="14"/>
        <end position="91"/>
    </location>
</feature>
<proteinExistence type="inferred from homology"/>
<dbReference type="Gene3D" id="3.90.1140.10">
    <property type="entry name" value="Cyclic phosphodiesterase"/>
    <property type="match status" value="1"/>
</dbReference>
<keyword evidence="5" id="KW-1185">Reference proteome</keyword>
<evidence type="ECO:0000256" key="1">
    <source>
        <dbReference type="ARBA" id="ARBA00022801"/>
    </source>
</evidence>
<evidence type="ECO:0000256" key="2">
    <source>
        <dbReference type="HAMAP-Rule" id="MF_01940"/>
    </source>
</evidence>
<comment type="catalytic activity">
    <reaction evidence="2">
        <text>a 3'-end 2',3'-cyclophospho-ribonucleotide-RNA + H2O = a 3'-end 2'-phospho-ribonucleotide-RNA + H(+)</text>
        <dbReference type="Rhea" id="RHEA:11828"/>
        <dbReference type="Rhea" id="RHEA-COMP:10464"/>
        <dbReference type="Rhea" id="RHEA-COMP:17353"/>
        <dbReference type="ChEBI" id="CHEBI:15377"/>
        <dbReference type="ChEBI" id="CHEBI:15378"/>
        <dbReference type="ChEBI" id="CHEBI:83064"/>
        <dbReference type="ChEBI" id="CHEBI:173113"/>
        <dbReference type="EC" id="3.1.4.58"/>
    </reaction>
</comment>
<dbReference type="PANTHER" id="PTHR35561">
    <property type="entry name" value="RNA 2',3'-CYCLIC PHOSPHODIESTERASE"/>
    <property type="match status" value="1"/>
</dbReference>
<feature type="active site" description="Proton donor" evidence="2">
    <location>
        <position position="48"/>
    </location>
</feature>
<reference evidence="4" key="1">
    <citation type="submission" date="2021-02" db="EMBL/GenBank/DDBJ databases">
        <title>Activity-based single-cell genomes from oceanic crustal fluid captures similar information to metagenomic and metatranscriptomic surveys with orders of magnitude less sampling.</title>
        <authorList>
            <person name="D'Angelo T.S."/>
            <person name="Orcutt B.N."/>
        </authorList>
    </citation>
    <scope>NUCLEOTIDE SEQUENCE [LARGE SCALE GENOMIC DNA]</scope>
    <source>
        <strain evidence="4">AH-315-E05</strain>
    </source>
</reference>
<comment type="similarity">
    <text evidence="2">Belongs to the 2H phosphoesterase superfamily. ThpR family.</text>
</comment>
<evidence type="ECO:0000313" key="5">
    <source>
        <dbReference type="Proteomes" id="UP000765003"/>
    </source>
</evidence>
<dbReference type="HAMAP" id="MF_01940">
    <property type="entry name" value="RNA_CPDase"/>
    <property type="match status" value="1"/>
</dbReference>